<keyword evidence="2" id="KW-0472">Membrane</keyword>
<dbReference type="InterPro" id="IPR011990">
    <property type="entry name" value="TPR-like_helical_dom_sf"/>
</dbReference>
<dbReference type="PROSITE" id="PS50005">
    <property type="entry name" value="TPR"/>
    <property type="match status" value="1"/>
</dbReference>
<dbReference type="Gene3D" id="1.25.40.10">
    <property type="entry name" value="Tetratricopeptide repeat domain"/>
    <property type="match status" value="1"/>
</dbReference>
<sequence length="251" mass="29272">MELILSKNIKIIKALFFVFINLTTMRKIIFFFLVTFQLFSQSNFELGKQYFAEKKWELAQNNFEKAIVQNPNNYQAIEYLGDIFGHLKNWDSAIAKYKSLREKFPQNANYWYKYGGALGMKAKESSKWKALGLIGDVEDAFLKAAELDKKHIDTRWALVMLYIELPGIIGGSEKKAQKYASELLNLSKVDGYLAKGYIDVYFKRYQSAEKNYSLAHKIGNSKTTFEKLYDLYLNKLKYTDKAKQLKKEFNL</sequence>
<dbReference type="InterPro" id="IPR019734">
    <property type="entry name" value="TPR_rpt"/>
</dbReference>
<evidence type="ECO:0000313" key="4">
    <source>
        <dbReference type="Proteomes" id="UP000825258"/>
    </source>
</evidence>
<accession>A0ABN6HX00</accession>
<dbReference type="Pfam" id="PF13432">
    <property type="entry name" value="TPR_16"/>
    <property type="match status" value="1"/>
</dbReference>
<keyword evidence="2" id="KW-1133">Transmembrane helix</keyword>
<gene>
    <name evidence="3" type="ORF">KK2020170_02090</name>
</gene>
<reference evidence="3 4" key="1">
    <citation type="submission" date="2021-06" db="EMBL/GenBank/DDBJ databases">
        <title>Whole genome sequences of Flavobacterium sp. KK2020170 and assembly.</title>
        <authorList>
            <person name="Kitahara K."/>
            <person name="Miyoshi S."/>
            <person name="Uesaka K."/>
        </authorList>
    </citation>
    <scope>NUCLEOTIDE SEQUENCE [LARGE SCALE GENOMIC DNA]</scope>
    <source>
        <strain evidence="3 4">KK2020170</strain>
    </source>
</reference>
<feature type="repeat" description="TPR" evidence="1">
    <location>
        <begin position="40"/>
        <end position="73"/>
    </location>
</feature>
<evidence type="ECO:0000313" key="3">
    <source>
        <dbReference type="EMBL" id="BCY27341.1"/>
    </source>
</evidence>
<keyword evidence="1" id="KW-0802">TPR repeat</keyword>
<evidence type="ECO:0000256" key="2">
    <source>
        <dbReference type="SAM" id="Phobius"/>
    </source>
</evidence>
<dbReference type="Proteomes" id="UP000825258">
    <property type="component" value="Chromosome"/>
</dbReference>
<name>A0ABN6HX00_9FLAO</name>
<dbReference type="SMART" id="SM00028">
    <property type="entry name" value="TPR"/>
    <property type="match status" value="2"/>
</dbReference>
<dbReference type="SUPFAM" id="SSF81901">
    <property type="entry name" value="HCP-like"/>
    <property type="match status" value="1"/>
</dbReference>
<evidence type="ECO:0008006" key="5">
    <source>
        <dbReference type="Google" id="ProtNLM"/>
    </source>
</evidence>
<evidence type="ECO:0000256" key="1">
    <source>
        <dbReference type="PROSITE-ProRule" id="PRU00339"/>
    </source>
</evidence>
<dbReference type="SUPFAM" id="SSF48452">
    <property type="entry name" value="TPR-like"/>
    <property type="match status" value="1"/>
</dbReference>
<keyword evidence="2" id="KW-0812">Transmembrane</keyword>
<organism evidence="3 4">
    <name type="scientific">Flavobacterium okayamense</name>
    <dbReference type="NCBI Taxonomy" id="2830782"/>
    <lineage>
        <taxon>Bacteria</taxon>
        <taxon>Pseudomonadati</taxon>
        <taxon>Bacteroidota</taxon>
        <taxon>Flavobacteriia</taxon>
        <taxon>Flavobacteriales</taxon>
        <taxon>Flavobacteriaceae</taxon>
        <taxon>Flavobacterium</taxon>
    </lineage>
</organism>
<feature type="transmembrane region" description="Helical" evidence="2">
    <location>
        <begin position="12"/>
        <end position="39"/>
    </location>
</feature>
<proteinExistence type="predicted"/>
<dbReference type="EMBL" id="AP024749">
    <property type="protein sequence ID" value="BCY27341.1"/>
    <property type="molecule type" value="Genomic_DNA"/>
</dbReference>
<protein>
    <recommendedName>
        <fullName evidence="5">Tetratricopeptide repeat-containing protein</fullName>
    </recommendedName>
</protein>
<keyword evidence="4" id="KW-1185">Reference proteome</keyword>